<feature type="binding site" evidence="10">
    <location>
        <position position="58"/>
    </location>
    <ligand>
        <name>[4Fe-4S] cluster</name>
        <dbReference type="ChEBI" id="CHEBI:49883"/>
        <label>1</label>
    </ligand>
</feature>
<dbReference type="Pfam" id="PF14697">
    <property type="entry name" value="Fer4_21"/>
    <property type="match status" value="1"/>
</dbReference>
<comment type="function">
    <text evidence="10">Part of a membrane-bound complex that couples electron transfer with translocation of ions across the membrane.</text>
</comment>
<dbReference type="AlphaFoldDB" id="A0A1M6FSB3"/>
<name>A0A1M6FSB3_9FIRM</name>
<dbReference type="InterPro" id="IPR010207">
    <property type="entry name" value="Elect_transpt_cplx_RnfB/RsxB"/>
</dbReference>
<evidence type="ECO:0000256" key="9">
    <source>
        <dbReference type="ARBA" id="ARBA00023136"/>
    </source>
</evidence>
<evidence type="ECO:0000256" key="7">
    <source>
        <dbReference type="ARBA" id="ARBA00023004"/>
    </source>
</evidence>
<evidence type="ECO:0000256" key="10">
    <source>
        <dbReference type="HAMAP-Rule" id="MF_00463"/>
    </source>
</evidence>
<dbReference type="Pfam" id="PF12800">
    <property type="entry name" value="Fer4_4"/>
    <property type="match status" value="1"/>
</dbReference>
<dbReference type="PANTHER" id="PTHR43560">
    <property type="entry name" value="ION-TRANSLOCATING OXIDOREDUCTASE COMPLEX SUBUNIT B"/>
    <property type="match status" value="1"/>
</dbReference>
<feature type="binding site" evidence="10">
    <location>
        <position position="177"/>
    </location>
    <ligand>
        <name>[4Fe-4S] cluster</name>
        <dbReference type="ChEBI" id="CHEBI:49883"/>
        <label>3</label>
    </ligand>
</feature>
<feature type="binding site" evidence="10">
    <location>
        <position position="50"/>
    </location>
    <ligand>
        <name>[4Fe-4S] cluster</name>
        <dbReference type="ChEBI" id="CHEBI:49883"/>
        <label>1</label>
    </ligand>
</feature>
<dbReference type="Pfam" id="PF00037">
    <property type="entry name" value="Fer4"/>
    <property type="match status" value="2"/>
</dbReference>
<keyword evidence="11" id="KW-1133">Transmembrane helix</keyword>
<reference evidence="14 15" key="1">
    <citation type="submission" date="2016-11" db="EMBL/GenBank/DDBJ databases">
        <authorList>
            <person name="Jaros S."/>
            <person name="Januszkiewicz K."/>
            <person name="Wedrychowicz H."/>
        </authorList>
    </citation>
    <scope>NUCLEOTIDE SEQUENCE [LARGE SCALE GENOMIC DNA]</scope>
    <source>
        <strain evidence="14 15">DSM 19022</strain>
    </source>
</reference>
<comment type="similarity">
    <text evidence="10">Belongs to the 4Fe4S bacterial-type ferredoxin family. RnfB subfamily.</text>
</comment>
<feature type="binding site" evidence="10">
    <location>
        <position position="75"/>
    </location>
    <ligand>
        <name>[4Fe-4S] cluster</name>
        <dbReference type="ChEBI" id="CHEBI:49883"/>
        <label>1</label>
    </ligand>
</feature>
<evidence type="ECO:0000256" key="2">
    <source>
        <dbReference type="ARBA" id="ARBA00022485"/>
    </source>
</evidence>
<dbReference type="EC" id="7.-.-.-" evidence="10"/>
<keyword evidence="9 10" id="KW-0472">Membrane</keyword>
<feature type="domain" description="4Fe-4S ferredoxin-type" evidence="12">
    <location>
        <begin position="298"/>
        <end position="325"/>
    </location>
</feature>
<keyword evidence="7 10" id="KW-0408">Iron</keyword>
<dbReference type="Pfam" id="PF04060">
    <property type="entry name" value="FeS"/>
    <property type="match status" value="1"/>
</dbReference>
<dbReference type="GO" id="GO:0051539">
    <property type="term" value="F:4 iron, 4 sulfur cluster binding"/>
    <property type="evidence" value="ECO:0007669"/>
    <property type="project" value="UniProtKB-UniRule"/>
</dbReference>
<keyword evidence="2 10" id="KW-0004">4Fe-4S</keyword>
<dbReference type="SUPFAM" id="SSF54862">
    <property type="entry name" value="4Fe-4S ferredoxins"/>
    <property type="match status" value="2"/>
</dbReference>
<protein>
    <recommendedName>
        <fullName evidence="10">Ion-translocating oxidoreductase complex subunit B</fullName>
        <ecNumber evidence="10">7.-.-.-</ecNumber>
    </recommendedName>
    <alternativeName>
        <fullName evidence="10">Rnf electron transport complex subunit B</fullName>
    </alternativeName>
</protein>
<comment type="subcellular location">
    <subcellularLocation>
        <location evidence="10">Cell membrane</location>
    </subcellularLocation>
</comment>
<feature type="binding site" evidence="10">
    <location>
        <position position="171"/>
    </location>
    <ligand>
        <name>[4Fe-4S] cluster</name>
        <dbReference type="ChEBI" id="CHEBI:49883"/>
        <label>3</label>
    </ligand>
</feature>
<evidence type="ECO:0000256" key="3">
    <source>
        <dbReference type="ARBA" id="ARBA00022723"/>
    </source>
</evidence>
<dbReference type="InterPro" id="IPR050395">
    <property type="entry name" value="4Fe4S_Ferredoxin_RnfB"/>
</dbReference>
<feature type="binding site" evidence="10">
    <location>
        <position position="174"/>
    </location>
    <ligand>
        <name>[4Fe-4S] cluster</name>
        <dbReference type="ChEBI" id="CHEBI:49883"/>
        <label>3</label>
    </ligand>
</feature>
<keyword evidence="4 10" id="KW-0677">Repeat</keyword>
<dbReference type="PROSITE" id="PS51656">
    <property type="entry name" value="4FE4S"/>
    <property type="match status" value="1"/>
</dbReference>
<dbReference type="PROSITE" id="PS51379">
    <property type="entry name" value="4FE4S_FER_2"/>
    <property type="match status" value="6"/>
</dbReference>
<feature type="domain" description="4Fe-4S ferredoxin-type" evidence="12">
    <location>
        <begin position="268"/>
        <end position="297"/>
    </location>
</feature>
<feature type="binding site" evidence="10">
    <location>
        <position position="148"/>
    </location>
    <ligand>
        <name>[4Fe-4S] cluster</name>
        <dbReference type="ChEBI" id="CHEBI:49883"/>
        <label>2</label>
    </ligand>
</feature>
<dbReference type="STRING" id="1122184.SAMN02745176_02064"/>
<evidence type="ECO:0000313" key="14">
    <source>
        <dbReference type="EMBL" id="SHJ00520.1"/>
    </source>
</evidence>
<keyword evidence="3 10" id="KW-0479">Metal-binding</keyword>
<dbReference type="GO" id="GO:0022900">
    <property type="term" value="P:electron transport chain"/>
    <property type="evidence" value="ECO:0007669"/>
    <property type="project" value="UniProtKB-UniRule"/>
</dbReference>
<dbReference type="Pfam" id="PF12798">
    <property type="entry name" value="Fer4_3"/>
    <property type="match status" value="1"/>
</dbReference>
<dbReference type="Gene3D" id="3.30.70.20">
    <property type="match status" value="3"/>
</dbReference>
<dbReference type="PANTHER" id="PTHR43560:SF1">
    <property type="entry name" value="ION-TRANSLOCATING OXIDOREDUCTASE COMPLEX SUBUNIT B"/>
    <property type="match status" value="1"/>
</dbReference>
<evidence type="ECO:0000256" key="4">
    <source>
        <dbReference type="ARBA" id="ARBA00022737"/>
    </source>
</evidence>
<comment type="cofactor">
    <cofactor evidence="10">
        <name>[4Fe-4S] cluster</name>
        <dbReference type="ChEBI" id="CHEBI:49883"/>
    </cofactor>
    <text evidence="10">Binds 3 [4Fe-4S] clusters.</text>
</comment>
<dbReference type="GO" id="GO:0046872">
    <property type="term" value="F:metal ion binding"/>
    <property type="evidence" value="ECO:0007669"/>
    <property type="project" value="UniProtKB-KW"/>
</dbReference>
<keyword evidence="5 10" id="KW-1278">Translocase</keyword>
<feature type="binding site" evidence="10">
    <location>
        <position position="181"/>
    </location>
    <ligand>
        <name>[4Fe-4S] cluster</name>
        <dbReference type="ChEBI" id="CHEBI:49883"/>
        <label>2</label>
    </ligand>
</feature>
<keyword evidence="1 10" id="KW-0813">Transport</keyword>
<dbReference type="InterPro" id="IPR017900">
    <property type="entry name" value="4Fe4S_Fe_S_CS"/>
</dbReference>
<dbReference type="CDD" id="cd10549">
    <property type="entry name" value="MtMvhB_like"/>
    <property type="match status" value="2"/>
</dbReference>
<organism evidence="14 15">
    <name type="scientific">Lutispora thermophila DSM 19022</name>
    <dbReference type="NCBI Taxonomy" id="1122184"/>
    <lineage>
        <taxon>Bacteria</taxon>
        <taxon>Bacillati</taxon>
        <taxon>Bacillota</taxon>
        <taxon>Clostridia</taxon>
        <taxon>Lutisporales</taxon>
        <taxon>Lutisporaceae</taxon>
        <taxon>Lutispora</taxon>
    </lineage>
</organism>
<dbReference type="InterPro" id="IPR007202">
    <property type="entry name" value="4Fe-4S_dom"/>
</dbReference>
<feature type="binding site" evidence="10">
    <location>
        <position position="142"/>
    </location>
    <ligand>
        <name>[4Fe-4S] cluster</name>
        <dbReference type="ChEBI" id="CHEBI:49883"/>
        <label>2</label>
    </ligand>
</feature>
<evidence type="ECO:0000256" key="8">
    <source>
        <dbReference type="ARBA" id="ARBA00023014"/>
    </source>
</evidence>
<sequence length="325" mass="34727">MINEILWPVATLGGLAIFFGVVLAYASKKFAVETDPKVGEVRAVLPGANCGGCGFAGCDALADAIAKGEAPVNACPVGGAELAKKVAEIMGVTAEETERMVARVICGGDCDNAKQKYEYQGIQDCKAAEMLAGGSKSCRFGCTGLGTCERVCPFDAIHVVNGVAVVDEEKCTACKKCIEACPKHIIELVPVSKQVRVLCKNTEKGKAVVEVCKVGCIGCQKCVKACQFEAMTFDNNLAKIDYSKCTNCMVCAEVCPTKAIYADFSKRKKAYINDELCIGCTICKKNCKFEAIEGELKQKHKVLEDKCTGCAQCAVKCPKKSIEMR</sequence>
<keyword evidence="8 10" id="KW-0411">Iron-sulfur</keyword>
<dbReference type="NCBIfam" id="TIGR01944">
    <property type="entry name" value="rnfB"/>
    <property type="match status" value="1"/>
</dbReference>
<dbReference type="HAMAP" id="MF_00463">
    <property type="entry name" value="RsxB_RnfB"/>
    <property type="match status" value="1"/>
</dbReference>
<accession>A0A1M6FSB3</accession>
<evidence type="ECO:0000256" key="6">
    <source>
        <dbReference type="ARBA" id="ARBA00022982"/>
    </source>
</evidence>
<evidence type="ECO:0000256" key="1">
    <source>
        <dbReference type="ARBA" id="ARBA00022448"/>
    </source>
</evidence>
<keyword evidence="11" id="KW-0812">Transmembrane</keyword>
<evidence type="ECO:0000256" key="11">
    <source>
        <dbReference type="SAM" id="Phobius"/>
    </source>
</evidence>
<feature type="binding site" evidence="10">
    <location>
        <position position="53"/>
    </location>
    <ligand>
        <name>[4Fe-4S] cluster</name>
        <dbReference type="ChEBI" id="CHEBI:49883"/>
        <label>1</label>
    </ligand>
</feature>
<keyword evidence="15" id="KW-1185">Reference proteome</keyword>
<evidence type="ECO:0000259" key="13">
    <source>
        <dbReference type="PROSITE" id="PS51656"/>
    </source>
</evidence>
<feature type="binding site" evidence="10">
    <location>
        <position position="152"/>
    </location>
    <ligand>
        <name>[4Fe-4S] cluster</name>
        <dbReference type="ChEBI" id="CHEBI:49883"/>
        <label>3</label>
    </ligand>
</feature>
<evidence type="ECO:0000256" key="5">
    <source>
        <dbReference type="ARBA" id="ARBA00022967"/>
    </source>
</evidence>
<feature type="domain" description="4Fe-4S ferredoxin-type" evidence="12">
    <location>
        <begin position="162"/>
        <end position="191"/>
    </location>
</feature>
<feature type="region of interest" description="Hydrophobic" evidence="10">
    <location>
        <begin position="1"/>
        <end position="27"/>
    </location>
</feature>
<comment type="caution">
    <text evidence="10">Lacks conserved residue(s) required for the propagation of feature annotation.</text>
</comment>
<dbReference type="EMBL" id="FQZS01000013">
    <property type="protein sequence ID" value="SHJ00520.1"/>
    <property type="molecule type" value="Genomic_DNA"/>
</dbReference>
<feature type="domain" description="4Fe-4S" evidence="13">
    <location>
        <begin position="33"/>
        <end position="92"/>
    </location>
</feature>
<feature type="transmembrane region" description="Helical" evidence="11">
    <location>
        <begin position="6"/>
        <end position="26"/>
    </location>
</feature>
<feature type="binding site" evidence="10">
    <location>
        <position position="138"/>
    </location>
    <ligand>
        <name>[4Fe-4S] cluster</name>
        <dbReference type="ChEBI" id="CHEBI:49883"/>
        <label>2</label>
    </ligand>
</feature>
<comment type="subunit">
    <text evidence="10">The complex is composed of six subunits: RnfA, RnfB, RnfC, RnfD, RnfE and RnfG.</text>
</comment>
<dbReference type="Proteomes" id="UP000184442">
    <property type="component" value="Unassembled WGS sequence"/>
</dbReference>
<feature type="domain" description="4Fe-4S ferredoxin-type" evidence="12">
    <location>
        <begin position="236"/>
        <end position="265"/>
    </location>
</feature>
<proteinExistence type="inferred from homology"/>
<evidence type="ECO:0000259" key="12">
    <source>
        <dbReference type="PROSITE" id="PS51379"/>
    </source>
</evidence>
<dbReference type="Gene3D" id="1.10.15.40">
    <property type="entry name" value="Electron transport complex subunit B, putative Fe-S cluster"/>
    <property type="match status" value="1"/>
</dbReference>
<keyword evidence="6 10" id="KW-0249">Electron transport</keyword>
<feature type="domain" description="4Fe-4S ferredoxin-type" evidence="12">
    <location>
        <begin position="205"/>
        <end position="235"/>
    </location>
</feature>
<dbReference type="GO" id="GO:0005886">
    <property type="term" value="C:plasma membrane"/>
    <property type="evidence" value="ECO:0007669"/>
    <property type="project" value="UniProtKB-SubCell"/>
</dbReference>
<gene>
    <name evidence="10" type="primary">rnfB</name>
    <name evidence="14" type="ORF">SAMN02745176_02064</name>
</gene>
<feature type="domain" description="4Fe-4S ferredoxin-type" evidence="12">
    <location>
        <begin position="142"/>
        <end position="161"/>
    </location>
</feature>
<evidence type="ECO:0000313" key="15">
    <source>
        <dbReference type="Proteomes" id="UP000184442"/>
    </source>
</evidence>
<dbReference type="PROSITE" id="PS00198">
    <property type="entry name" value="4FE4S_FER_1"/>
    <property type="match status" value="2"/>
</dbReference>
<dbReference type="GO" id="GO:0009055">
    <property type="term" value="F:electron transfer activity"/>
    <property type="evidence" value="ECO:0007669"/>
    <property type="project" value="InterPro"/>
</dbReference>
<dbReference type="InterPro" id="IPR017896">
    <property type="entry name" value="4Fe4S_Fe-S-bd"/>
</dbReference>
<keyword evidence="10" id="KW-1003">Cell membrane</keyword>